<name>A0A0M3JE10_ANISI</name>
<organism evidence="4">
    <name type="scientific">Anisakis simplex</name>
    <name type="common">Herring worm</name>
    <dbReference type="NCBI Taxonomy" id="6269"/>
    <lineage>
        <taxon>Eukaryota</taxon>
        <taxon>Metazoa</taxon>
        <taxon>Ecdysozoa</taxon>
        <taxon>Nematoda</taxon>
        <taxon>Chromadorea</taxon>
        <taxon>Rhabditida</taxon>
        <taxon>Spirurina</taxon>
        <taxon>Ascaridomorpha</taxon>
        <taxon>Ascaridoidea</taxon>
        <taxon>Anisakidae</taxon>
        <taxon>Anisakis</taxon>
        <taxon>Anisakis simplex complex</taxon>
    </lineage>
</organism>
<dbReference type="AlphaFoldDB" id="A0A0M3JE10"/>
<dbReference type="SUPFAM" id="SSF48403">
    <property type="entry name" value="Ankyrin repeat"/>
    <property type="match status" value="1"/>
</dbReference>
<evidence type="ECO:0000256" key="2">
    <source>
        <dbReference type="ARBA" id="ARBA00023043"/>
    </source>
</evidence>
<reference evidence="4" key="1">
    <citation type="submission" date="2017-02" db="UniProtKB">
        <authorList>
            <consortium name="WormBaseParasite"/>
        </authorList>
    </citation>
    <scope>IDENTIFICATION</scope>
</reference>
<dbReference type="PANTHER" id="PTHR24198:SF165">
    <property type="entry name" value="ANKYRIN REPEAT-CONTAINING PROTEIN-RELATED"/>
    <property type="match status" value="1"/>
</dbReference>
<dbReference type="Pfam" id="PF13637">
    <property type="entry name" value="Ank_4"/>
    <property type="match status" value="1"/>
</dbReference>
<dbReference type="Pfam" id="PF12796">
    <property type="entry name" value="Ank_2"/>
    <property type="match status" value="1"/>
</dbReference>
<dbReference type="InterPro" id="IPR036770">
    <property type="entry name" value="Ankyrin_rpt-contain_sf"/>
</dbReference>
<keyword evidence="1" id="KW-0677">Repeat</keyword>
<dbReference type="Gene3D" id="1.25.40.20">
    <property type="entry name" value="Ankyrin repeat-containing domain"/>
    <property type="match status" value="1"/>
</dbReference>
<protein>
    <submittedName>
        <fullName evidence="4">ANK_REP_REGION domain-containing protein</fullName>
    </submittedName>
</protein>
<dbReference type="PANTHER" id="PTHR24198">
    <property type="entry name" value="ANKYRIN REPEAT AND PROTEIN KINASE DOMAIN-CONTAINING PROTEIN"/>
    <property type="match status" value="1"/>
</dbReference>
<dbReference type="PROSITE" id="PS50297">
    <property type="entry name" value="ANK_REP_REGION"/>
    <property type="match status" value="2"/>
</dbReference>
<evidence type="ECO:0000256" key="1">
    <source>
        <dbReference type="ARBA" id="ARBA00022737"/>
    </source>
</evidence>
<dbReference type="WBParaSite" id="ASIM_0000585101-mRNA-1">
    <property type="protein sequence ID" value="ASIM_0000585101-mRNA-1"/>
    <property type="gene ID" value="ASIM_0000585101"/>
</dbReference>
<dbReference type="InterPro" id="IPR002110">
    <property type="entry name" value="Ankyrin_rpt"/>
</dbReference>
<evidence type="ECO:0000313" key="4">
    <source>
        <dbReference type="WBParaSite" id="ASIM_0000585101-mRNA-1"/>
    </source>
</evidence>
<keyword evidence="2 3" id="KW-0040">ANK repeat</keyword>
<feature type="repeat" description="ANK" evidence="3">
    <location>
        <begin position="112"/>
        <end position="134"/>
    </location>
</feature>
<proteinExistence type="predicted"/>
<feature type="repeat" description="ANK" evidence="3">
    <location>
        <begin position="58"/>
        <end position="90"/>
    </location>
</feature>
<evidence type="ECO:0000256" key="3">
    <source>
        <dbReference type="PROSITE-ProRule" id="PRU00023"/>
    </source>
</evidence>
<sequence>LNGQIDVVEALLNVRGHMLIQPNTHDTVLHAAISSQQPEIVLLILRAFTHLIQSKNVDGSTPLHWASQCGNLNVVKLLMEYAYEEDLITLIEDASTRFSYRFVADVNALDSKCRTALYLAVANSHFDVVKYLLE</sequence>
<dbReference type="SMART" id="SM00248">
    <property type="entry name" value="ANK"/>
    <property type="match status" value="2"/>
</dbReference>
<dbReference type="PROSITE" id="PS50088">
    <property type="entry name" value="ANK_REPEAT"/>
    <property type="match status" value="2"/>
</dbReference>
<accession>A0A0M3JE10</accession>